<dbReference type="GO" id="GO:0006446">
    <property type="term" value="P:regulation of translational initiation"/>
    <property type="evidence" value="ECO:0007669"/>
    <property type="project" value="TreeGrafter"/>
</dbReference>
<dbReference type="Proteomes" id="UP000076632">
    <property type="component" value="Unassembled WGS sequence"/>
</dbReference>
<dbReference type="OMA" id="HLMQVMD"/>
<sequence length="264" mass="29538">MSEELTNEIEAINSIYGDSTLEPSEGEPDVYILHLPTHTVSVRLHFPSDYPNVPPQVLGTQDSGTGTRRGEATHVKQLVQDTLGTTFRPGEVCLFDLLEELRAFVDSAVEGQSEHDVGEEEDITEKPPWILSEVFTEKKSVFLARCAPVETPAQARQYIQHLLATDKKVAKATHNISAWRIKTTSDIIYQDFDDDGETAAGGRVLHLMQLMDLWNVMVVVTRWYGGIHLGPDRFRLINSAARDAFVRGDYVKDQTSSGKKKARK</sequence>
<evidence type="ECO:0000256" key="6">
    <source>
        <dbReference type="ARBA" id="ARBA00023016"/>
    </source>
</evidence>
<dbReference type="InParanoid" id="A0A165AA02"/>
<reference evidence="8 9" key="1">
    <citation type="journal article" date="2016" name="Fungal Biol.">
        <title>The genome of Xylona heveae provides a window into fungal endophytism.</title>
        <authorList>
            <person name="Gazis R."/>
            <person name="Kuo A."/>
            <person name="Riley R."/>
            <person name="LaButti K."/>
            <person name="Lipzen A."/>
            <person name="Lin J."/>
            <person name="Amirebrahimi M."/>
            <person name="Hesse C.N."/>
            <person name="Spatafora J.W."/>
            <person name="Henrissat B."/>
            <person name="Hainaut M."/>
            <person name="Grigoriev I.V."/>
            <person name="Hibbett D.S."/>
        </authorList>
    </citation>
    <scope>NUCLEOTIDE SEQUENCE [LARGE SCALE GENOMIC DNA]</scope>
    <source>
        <strain evidence="8 9">TC161</strain>
    </source>
</reference>
<evidence type="ECO:0000256" key="2">
    <source>
        <dbReference type="ARBA" id="ARBA00007665"/>
    </source>
</evidence>
<dbReference type="PROSITE" id="PS50908">
    <property type="entry name" value="RWD"/>
    <property type="match status" value="1"/>
</dbReference>
<dbReference type="PANTHER" id="PTHR16301:SF25">
    <property type="entry name" value="PROTEIN IMPACT"/>
    <property type="match status" value="1"/>
</dbReference>
<name>A0A165AA02_XYLHT</name>
<organism evidence="8 9">
    <name type="scientific">Xylona heveae (strain CBS 132557 / TC161)</name>
    <dbReference type="NCBI Taxonomy" id="1328760"/>
    <lineage>
        <taxon>Eukaryota</taxon>
        <taxon>Fungi</taxon>
        <taxon>Dikarya</taxon>
        <taxon>Ascomycota</taxon>
        <taxon>Pezizomycotina</taxon>
        <taxon>Xylonomycetes</taxon>
        <taxon>Xylonales</taxon>
        <taxon>Xylonaceae</taxon>
        <taxon>Xylona</taxon>
    </lineage>
</organism>
<dbReference type="GO" id="GO:0005737">
    <property type="term" value="C:cytoplasm"/>
    <property type="evidence" value="ECO:0007669"/>
    <property type="project" value="UniProtKB-SubCell"/>
</dbReference>
<keyword evidence="5" id="KW-0810">Translation regulation</keyword>
<dbReference type="InterPro" id="IPR001498">
    <property type="entry name" value="Impact_N"/>
</dbReference>
<evidence type="ECO:0000313" key="8">
    <source>
        <dbReference type="EMBL" id="KZF20151.1"/>
    </source>
</evidence>
<keyword evidence="6" id="KW-0346">Stress response</keyword>
<dbReference type="InterPro" id="IPR020569">
    <property type="entry name" value="UPF0029_Impact_CS"/>
</dbReference>
<evidence type="ECO:0000256" key="5">
    <source>
        <dbReference type="ARBA" id="ARBA00022845"/>
    </source>
</evidence>
<dbReference type="GeneID" id="28895132"/>
<keyword evidence="3" id="KW-0963">Cytoplasm</keyword>
<dbReference type="STRING" id="1328760.A0A165AA02"/>
<proteinExistence type="inferred from homology"/>
<evidence type="ECO:0000256" key="4">
    <source>
        <dbReference type="ARBA" id="ARBA00022491"/>
    </source>
</evidence>
<dbReference type="PANTHER" id="PTHR16301">
    <property type="entry name" value="IMPACT-RELATED"/>
    <property type="match status" value="1"/>
</dbReference>
<dbReference type="Pfam" id="PF05773">
    <property type="entry name" value="RWD"/>
    <property type="match status" value="1"/>
</dbReference>
<dbReference type="SMART" id="SM00591">
    <property type="entry name" value="RWD"/>
    <property type="match status" value="1"/>
</dbReference>
<gene>
    <name evidence="8" type="ORF">L228DRAFT_213580</name>
</gene>
<dbReference type="PROSITE" id="PS00910">
    <property type="entry name" value="UPF0029"/>
    <property type="match status" value="1"/>
</dbReference>
<dbReference type="OrthoDB" id="69641at2759"/>
<protein>
    <submittedName>
        <fullName evidence="8">Impact family protein</fullName>
    </submittedName>
</protein>
<dbReference type="InterPro" id="IPR036956">
    <property type="entry name" value="Impact_N_sf"/>
</dbReference>
<dbReference type="RefSeq" id="XP_018185706.1">
    <property type="nucleotide sequence ID" value="XM_018329995.1"/>
</dbReference>
<feature type="domain" description="RWD" evidence="7">
    <location>
        <begin position="7"/>
        <end position="108"/>
    </location>
</feature>
<keyword evidence="4" id="KW-0678">Repressor</keyword>
<accession>A0A165AA02</accession>
<dbReference type="FunCoup" id="A0A165AA02">
    <property type="interactions" value="380"/>
</dbReference>
<dbReference type="Gene3D" id="3.10.110.10">
    <property type="entry name" value="Ubiquitin Conjugating Enzyme"/>
    <property type="match status" value="1"/>
</dbReference>
<comment type="similarity">
    <text evidence="2">Belongs to the IMPACT family.</text>
</comment>
<evidence type="ECO:0000313" key="9">
    <source>
        <dbReference type="Proteomes" id="UP000076632"/>
    </source>
</evidence>
<dbReference type="SUPFAM" id="SSF54495">
    <property type="entry name" value="UBC-like"/>
    <property type="match status" value="1"/>
</dbReference>
<comment type="subcellular location">
    <subcellularLocation>
        <location evidence="1">Cytoplasm</location>
    </subcellularLocation>
</comment>
<dbReference type="Pfam" id="PF01205">
    <property type="entry name" value="Impact_N"/>
    <property type="match status" value="1"/>
</dbReference>
<dbReference type="InterPro" id="IPR020568">
    <property type="entry name" value="Ribosomal_Su5_D2-typ_SF"/>
</dbReference>
<dbReference type="GO" id="GO:0140469">
    <property type="term" value="P:GCN2-mediated signaling"/>
    <property type="evidence" value="ECO:0007669"/>
    <property type="project" value="TreeGrafter"/>
</dbReference>
<keyword evidence="9" id="KW-1185">Reference proteome</keyword>
<evidence type="ECO:0000256" key="1">
    <source>
        <dbReference type="ARBA" id="ARBA00004496"/>
    </source>
</evidence>
<evidence type="ECO:0000256" key="3">
    <source>
        <dbReference type="ARBA" id="ARBA00022490"/>
    </source>
</evidence>
<dbReference type="InterPro" id="IPR023582">
    <property type="entry name" value="Impact"/>
</dbReference>
<dbReference type="InterPro" id="IPR016135">
    <property type="entry name" value="UBQ-conjugating_enzyme/RWD"/>
</dbReference>
<dbReference type="Gene3D" id="3.30.230.30">
    <property type="entry name" value="Impact, N-terminal domain"/>
    <property type="match status" value="1"/>
</dbReference>
<dbReference type="SUPFAM" id="SSF54211">
    <property type="entry name" value="Ribosomal protein S5 domain 2-like"/>
    <property type="match status" value="1"/>
</dbReference>
<evidence type="ECO:0000259" key="7">
    <source>
        <dbReference type="PROSITE" id="PS50908"/>
    </source>
</evidence>
<dbReference type="InterPro" id="IPR006575">
    <property type="entry name" value="RWD_dom"/>
</dbReference>
<dbReference type="AlphaFoldDB" id="A0A165AA02"/>
<dbReference type="CDD" id="cd23822">
    <property type="entry name" value="RWD_ScYIH1-like"/>
    <property type="match status" value="1"/>
</dbReference>
<dbReference type="EMBL" id="KV407463">
    <property type="protein sequence ID" value="KZF20151.1"/>
    <property type="molecule type" value="Genomic_DNA"/>
</dbReference>